<organism evidence="3 4">
    <name type="scientific">Actinomadura madurae</name>
    <dbReference type="NCBI Taxonomy" id="1993"/>
    <lineage>
        <taxon>Bacteria</taxon>
        <taxon>Bacillati</taxon>
        <taxon>Actinomycetota</taxon>
        <taxon>Actinomycetes</taxon>
        <taxon>Streptosporangiales</taxon>
        <taxon>Thermomonosporaceae</taxon>
        <taxon>Actinomadura</taxon>
    </lineage>
</organism>
<accession>A0A1I5I8P1</accession>
<evidence type="ECO:0000259" key="2">
    <source>
        <dbReference type="Pfam" id="PF25872"/>
    </source>
</evidence>
<reference evidence="3 4" key="1">
    <citation type="submission" date="2016-10" db="EMBL/GenBank/DDBJ databases">
        <authorList>
            <person name="de Groot N.N."/>
        </authorList>
    </citation>
    <scope>NUCLEOTIDE SEQUENCE [LARGE SCALE GENOMIC DNA]</scope>
    <source>
        <strain evidence="3 4">DSM 43067</strain>
    </source>
</reference>
<gene>
    <name evidence="3" type="ORF">SAMN04489713_107168</name>
</gene>
<dbReference type="AlphaFoldDB" id="A0A1I5I8P1"/>
<name>A0A1I5I8P1_9ACTN</name>
<dbReference type="Pfam" id="PF25872">
    <property type="entry name" value="HTH_77"/>
    <property type="match status" value="1"/>
</dbReference>
<feature type="domain" description="NB-ARC" evidence="1">
    <location>
        <begin position="34"/>
        <end position="146"/>
    </location>
</feature>
<dbReference type="InterPro" id="IPR002182">
    <property type="entry name" value="NB-ARC"/>
</dbReference>
<dbReference type="RefSeq" id="WP_143118539.1">
    <property type="nucleotide sequence ID" value="NZ_CP083237.1"/>
</dbReference>
<dbReference type="STRING" id="1993.SAMN04489713_107168"/>
<evidence type="ECO:0000259" key="1">
    <source>
        <dbReference type="Pfam" id="PF00931"/>
    </source>
</evidence>
<dbReference type="GO" id="GO:0043531">
    <property type="term" value="F:ADP binding"/>
    <property type="evidence" value="ECO:0007669"/>
    <property type="project" value="InterPro"/>
</dbReference>
<dbReference type="Gene3D" id="3.40.50.300">
    <property type="entry name" value="P-loop containing nucleotide triphosphate hydrolases"/>
    <property type="match status" value="1"/>
</dbReference>
<proteinExistence type="predicted"/>
<keyword evidence="4" id="KW-1185">Reference proteome</keyword>
<evidence type="ECO:0000313" key="3">
    <source>
        <dbReference type="EMBL" id="SFO56391.1"/>
    </source>
</evidence>
<dbReference type="InterPro" id="IPR027417">
    <property type="entry name" value="P-loop_NTPase"/>
</dbReference>
<protein>
    <submittedName>
        <fullName evidence="3">Predicted ATPase</fullName>
    </submittedName>
</protein>
<dbReference type="EMBL" id="FOVH01000007">
    <property type="protein sequence ID" value="SFO56391.1"/>
    <property type="molecule type" value="Genomic_DNA"/>
</dbReference>
<dbReference type="SUPFAM" id="SSF52540">
    <property type="entry name" value="P-loop containing nucleoside triphosphate hydrolases"/>
    <property type="match status" value="1"/>
</dbReference>
<dbReference type="eggNOG" id="COG3903">
    <property type="taxonomic scope" value="Bacteria"/>
</dbReference>
<evidence type="ECO:0000313" key="4">
    <source>
        <dbReference type="Proteomes" id="UP000183413"/>
    </source>
</evidence>
<dbReference type="PRINTS" id="PR00364">
    <property type="entry name" value="DISEASERSIST"/>
</dbReference>
<dbReference type="InParanoid" id="A0A1I5I8P1"/>
<feature type="domain" description="Winged helix-turn-helix" evidence="2">
    <location>
        <begin position="273"/>
        <end position="344"/>
    </location>
</feature>
<dbReference type="InterPro" id="IPR011990">
    <property type="entry name" value="TPR-like_helical_dom_sf"/>
</dbReference>
<dbReference type="Gene3D" id="1.25.40.10">
    <property type="entry name" value="Tetratricopeptide repeat domain"/>
    <property type="match status" value="1"/>
</dbReference>
<dbReference type="PANTHER" id="PTHR47691:SF3">
    <property type="entry name" value="HTH-TYPE TRANSCRIPTIONAL REGULATOR RV0890C-RELATED"/>
    <property type="match status" value="1"/>
</dbReference>
<dbReference type="Proteomes" id="UP000183413">
    <property type="component" value="Unassembled WGS sequence"/>
</dbReference>
<sequence>MSEHGTMPDRAADGSAFVGRVRELAKARYLLPGTRLLTLTGVGGVGKTRLALQVASTLRTRFPAGVQIVDLAMVRDGRLLETTVAAALGLRDTGRRSLPALVDHLADKRLLLVLDNCEHLLQECAELAARLLSGAPRLRILTTSRQALGVAGEQVLVVPPLTVPPAGTAVQEILRSDAVALFAERAARARPGFTVDAATAPEVAGLCRRLDGLPLAIELAAARLRTMPLRELAGELDRRFDLLASPDTALLPRHRTLYATIDWSFGLCTPGEQRLWARLAVFPGGADLEDTEAVCSGNGLEPEDILDLISGLVDKSVLISVRGDGRSRYRMLESIRAYGRERLAPGDAPALHRRYRDHYRRLAEQNRIDLLVPDEFDRYRATLAEIPNLRLALDLCLRHDAPSALRIAICLWAAWLLSGAINEGRDWLERSIELARPAAGDRAMGLWVNVLLAAYQNDLDAARRRADECGAAAEGCGDEAAFAFCLQARGVVALAEGDTGRGFALLEDARTRHRARDDLDAVAVNLHYAASFGVAAHSPGQAAALGEELLALAEAHRAHIFEAYALITLGYAAWWQGDLALTGARMRQAATLLTEISDRWGLIQCLEALAWTACAQGHHDRAARLLGAAGRLWRAFDIPPLGLQVFTRSHRDCDARARRELGGPVFDAAYDSGARLSLDAAVSYAISN</sequence>
<dbReference type="GeneID" id="99649270"/>
<dbReference type="Pfam" id="PF00931">
    <property type="entry name" value="NB-ARC"/>
    <property type="match status" value="1"/>
</dbReference>
<dbReference type="OrthoDB" id="9812579at2"/>
<dbReference type="InterPro" id="IPR058852">
    <property type="entry name" value="HTH_77"/>
</dbReference>
<dbReference type="PANTHER" id="PTHR47691">
    <property type="entry name" value="REGULATOR-RELATED"/>
    <property type="match status" value="1"/>
</dbReference>